<dbReference type="CDD" id="cd00609">
    <property type="entry name" value="AAT_like"/>
    <property type="match status" value="1"/>
</dbReference>
<dbReference type="InterPro" id="IPR015424">
    <property type="entry name" value="PyrdxlP-dep_Trfase"/>
</dbReference>
<dbReference type="PANTHER" id="PTHR46383">
    <property type="entry name" value="ASPARTATE AMINOTRANSFERASE"/>
    <property type="match status" value="1"/>
</dbReference>
<evidence type="ECO:0000313" key="8">
    <source>
        <dbReference type="Proteomes" id="UP000242818"/>
    </source>
</evidence>
<feature type="domain" description="Aminotransferase class I/classII large" evidence="6">
    <location>
        <begin position="34"/>
        <end position="384"/>
    </location>
</feature>
<comment type="similarity">
    <text evidence="2">Belongs to the class-I pyridoxal-phosphate-dependent aminotransferase family.</text>
</comment>
<evidence type="ECO:0000256" key="4">
    <source>
        <dbReference type="ARBA" id="ARBA00022679"/>
    </source>
</evidence>
<dbReference type="STRING" id="1335309.GA0116948_101537"/>
<dbReference type="Gene3D" id="3.90.1150.10">
    <property type="entry name" value="Aspartate Aminotransferase, domain 1"/>
    <property type="match status" value="1"/>
</dbReference>
<name>A0A1C3ZSY2_9BACT</name>
<evidence type="ECO:0000256" key="5">
    <source>
        <dbReference type="ARBA" id="ARBA00022898"/>
    </source>
</evidence>
<keyword evidence="4 7" id="KW-0808">Transferase</keyword>
<protein>
    <submittedName>
        <fullName evidence="7">Aspartate aminotransferase</fullName>
    </submittedName>
</protein>
<dbReference type="GO" id="GO:0008483">
    <property type="term" value="F:transaminase activity"/>
    <property type="evidence" value="ECO:0007669"/>
    <property type="project" value="UniProtKB-KW"/>
</dbReference>
<keyword evidence="3 7" id="KW-0032">Aminotransferase</keyword>
<comment type="cofactor">
    <cofactor evidence="1">
        <name>pyridoxal 5'-phosphate</name>
        <dbReference type="ChEBI" id="CHEBI:597326"/>
    </cofactor>
</comment>
<dbReference type="SUPFAM" id="SSF53383">
    <property type="entry name" value="PLP-dependent transferases"/>
    <property type="match status" value="1"/>
</dbReference>
<dbReference type="GO" id="GO:0030170">
    <property type="term" value="F:pyridoxal phosphate binding"/>
    <property type="evidence" value="ECO:0007669"/>
    <property type="project" value="InterPro"/>
</dbReference>
<dbReference type="InterPro" id="IPR004839">
    <property type="entry name" value="Aminotransferase_I/II_large"/>
</dbReference>
<sequence>MTPTISQRGQQMPASPIRKLVPFAEAAKKKGVKVYHLNIGQPDIETPKAVLDAVRHSDFKVLEYSHSAGNESYRRKLVTYYQRFGVEVTHQQIIVTTGGSEAILFGFLACLDAGDEVIIPEPFYANYNGFATEAGIIVKAVTSQINNGFALPDLSQFEAQITPRTKAIVICNPNNPTGYVYSQEELETLSQLCLKYGLFLFSDEAYREFSYNGAPFSALNLKGMENNVVVMDTISKRYSACGGRIGAFVTKNQALLDATMKLAQARLSPPSFAQIAGEAAVDLPSDYFNGIKAEYQHRRDILVKLLNEIPGVYCPNPGGAFYAIAKLPIDDADKFCQWLLESFSWENQTVMLAPATGFYATPGLGRQEVRLAYVLNAEDIEAAMQCLTQALYVYPGKTQI</sequence>
<dbReference type="Gene3D" id="3.40.640.10">
    <property type="entry name" value="Type I PLP-dependent aspartate aminotransferase-like (Major domain)"/>
    <property type="match status" value="1"/>
</dbReference>
<dbReference type="GO" id="GO:0006520">
    <property type="term" value="P:amino acid metabolic process"/>
    <property type="evidence" value="ECO:0007669"/>
    <property type="project" value="InterPro"/>
</dbReference>
<evidence type="ECO:0000256" key="3">
    <source>
        <dbReference type="ARBA" id="ARBA00022576"/>
    </source>
</evidence>
<gene>
    <name evidence="7" type="ORF">GA0116948_101537</name>
</gene>
<reference evidence="7 8" key="1">
    <citation type="submission" date="2016-08" db="EMBL/GenBank/DDBJ databases">
        <authorList>
            <person name="Seilhamer J.J."/>
        </authorList>
    </citation>
    <scope>NUCLEOTIDE SEQUENCE [LARGE SCALE GENOMIC DNA]</scope>
    <source>
        <strain evidence="7 8">A37T2</strain>
    </source>
</reference>
<dbReference type="OrthoDB" id="9802328at2"/>
<evidence type="ECO:0000256" key="2">
    <source>
        <dbReference type="ARBA" id="ARBA00007441"/>
    </source>
</evidence>
<evidence type="ECO:0000313" key="7">
    <source>
        <dbReference type="EMBL" id="SCB85499.1"/>
    </source>
</evidence>
<organism evidence="7 8">
    <name type="scientific">Chitinophaga costaii</name>
    <dbReference type="NCBI Taxonomy" id="1335309"/>
    <lineage>
        <taxon>Bacteria</taxon>
        <taxon>Pseudomonadati</taxon>
        <taxon>Bacteroidota</taxon>
        <taxon>Chitinophagia</taxon>
        <taxon>Chitinophagales</taxon>
        <taxon>Chitinophagaceae</taxon>
        <taxon>Chitinophaga</taxon>
    </lineage>
</organism>
<evidence type="ECO:0000256" key="1">
    <source>
        <dbReference type="ARBA" id="ARBA00001933"/>
    </source>
</evidence>
<dbReference type="RefSeq" id="WP_089708689.1">
    <property type="nucleotide sequence ID" value="NZ_FMAR01000001.1"/>
</dbReference>
<evidence type="ECO:0000259" key="6">
    <source>
        <dbReference type="Pfam" id="PF00155"/>
    </source>
</evidence>
<dbReference type="Proteomes" id="UP000242818">
    <property type="component" value="Unassembled WGS sequence"/>
</dbReference>
<accession>A0A1C3ZSY2</accession>
<keyword evidence="5" id="KW-0663">Pyridoxal phosphate</keyword>
<proteinExistence type="inferred from homology"/>
<dbReference type="AlphaFoldDB" id="A0A1C3ZSY2"/>
<dbReference type="PANTHER" id="PTHR46383:SF2">
    <property type="entry name" value="AMINOTRANSFERASE"/>
    <property type="match status" value="1"/>
</dbReference>
<dbReference type="Pfam" id="PF00155">
    <property type="entry name" value="Aminotran_1_2"/>
    <property type="match status" value="1"/>
</dbReference>
<dbReference type="InterPro" id="IPR050596">
    <property type="entry name" value="AspAT/PAT-like"/>
</dbReference>
<dbReference type="NCBIfam" id="NF005744">
    <property type="entry name" value="PRK07568.1"/>
    <property type="match status" value="1"/>
</dbReference>
<keyword evidence="8" id="KW-1185">Reference proteome</keyword>
<dbReference type="InterPro" id="IPR015421">
    <property type="entry name" value="PyrdxlP-dep_Trfase_major"/>
</dbReference>
<dbReference type="EMBL" id="FMAR01000001">
    <property type="protein sequence ID" value="SCB85499.1"/>
    <property type="molecule type" value="Genomic_DNA"/>
</dbReference>
<dbReference type="InterPro" id="IPR015422">
    <property type="entry name" value="PyrdxlP-dep_Trfase_small"/>
</dbReference>